<comment type="cofactor">
    <cofactor evidence="6">
        <name>Mg(2+)</name>
        <dbReference type="ChEBI" id="CHEBI:18420"/>
    </cofactor>
    <text evidence="6">Binds 1 Mg(2+) ion per monomer.</text>
</comment>
<protein>
    <recommendedName>
        <fullName evidence="4 6">dTDP-4-dehydrorhamnose reductase</fullName>
        <ecNumber evidence="3 6">1.1.1.133</ecNumber>
    </recommendedName>
</protein>
<dbReference type="NCBIfam" id="TIGR01214">
    <property type="entry name" value="rmlD"/>
    <property type="match status" value="1"/>
</dbReference>
<evidence type="ECO:0000313" key="8">
    <source>
        <dbReference type="EMBL" id="XCJ80615.1"/>
    </source>
</evidence>
<proteinExistence type="inferred from homology"/>
<dbReference type="AlphaFoldDB" id="A0AB74UIE4"/>
<dbReference type="InterPro" id="IPR005913">
    <property type="entry name" value="dTDP_dehydrorham_reduct"/>
</dbReference>
<reference evidence="8" key="1">
    <citation type="submission" date="2024-06" db="EMBL/GenBank/DDBJ databases">
        <title>Complete genome of Salinicola endophyticus HNIBRBA4755.</title>
        <authorList>
            <person name="Shin S.Y."/>
            <person name="Kang H."/>
            <person name="Song J."/>
        </authorList>
    </citation>
    <scope>NUCLEOTIDE SEQUENCE</scope>
    <source>
        <strain evidence="8">HNIBRBA4755</strain>
    </source>
</reference>
<dbReference type="EMBL" id="CP159578">
    <property type="protein sequence ID" value="XCJ80615.1"/>
    <property type="molecule type" value="Genomic_DNA"/>
</dbReference>
<organism evidence="8">
    <name type="scientific">Salinicola endophyticus</name>
    <dbReference type="NCBI Taxonomy" id="1949083"/>
    <lineage>
        <taxon>Bacteria</taxon>
        <taxon>Pseudomonadati</taxon>
        <taxon>Pseudomonadota</taxon>
        <taxon>Gammaproteobacteria</taxon>
        <taxon>Oceanospirillales</taxon>
        <taxon>Halomonadaceae</taxon>
        <taxon>Salinicola</taxon>
    </lineage>
</organism>
<dbReference type="Gene3D" id="3.90.25.10">
    <property type="entry name" value="UDP-galactose 4-epimerase, domain 1"/>
    <property type="match status" value="1"/>
</dbReference>
<evidence type="ECO:0000256" key="2">
    <source>
        <dbReference type="ARBA" id="ARBA00010944"/>
    </source>
</evidence>
<dbReference type="InterPro" id="IPR029903">
    <property type="entry name" value="RmlD-like-bd"/>
</dbReference>
<keyword evidence="6" id="KW-0521">NADP</keyword>
<comment type="function">
    <text evidence="6">Catalyzes the reduction of dTDP-6-deoxy-L-lyxo-4-hexulose to yield dTDP-L-rhamnose.</text>
</comment>
<evidence type="ECO:0000256" key="3">
    <source>
        <dbReference type="ARBA" id="ARBA00012929"/>
    </source>
</evidence>
<comment type="catalytic activity">
    <reaction evidence="5 6">
        <text>dTDP-beta-L-rhamnose + NADP(+) = dTDP-4-dehydro-beta-L-rhamnose + NADPH + H(+)</text>
        <dbReference type="Rhea" id="RHEA:21796"/>
        <dbReference type="ChEBI" id="CHEBI:15378"/>
        <dbReference type="ChEBI" id="CHEBI:57510"/>
        <dbReference type="ChEBI" id="CHEBI:57783"/>
        <dbReference type="ChEBI" id="CHEBI:58349"/>
        <dbReference type="ChEBI" id="CHEBI:62830"/>
        <dbReference type="EC" id="1.1.1.133"/>
    </reaction>
</comment>
<dbReference type="RefSeq" id="WP_353981437.1">
    <property type="nucleotide sequence ID" value="NZ_CP159578.1"/>
</dbReference>
<gene>
    <name evidence="8" type="primary">rfbD</name>
    <name evidence="8" type="ORF">ABV408_05405</name>
</gene>
<dbReference type="GO" id="GO:0008831">
    <property type="term" value="F:dTDP-4-dehydrorhamnose reductase activity"/>
    <property type="evidence" value="ECO:0007669"/>
    <property type="project" value="UniProtKB-EC"/>
</dbReference>
<evidence type="ECO:0000256" key="6">
    <source>
        <dbReference type="RuleBase" id="RU364082"/>
    </source>
</evidence>
<evidence type="ECO:0000256" key="4">
    <source>
        <dbReference type="ARBA" id="ARBA00017099"/>
    </source>
</evidence>
<dbReference type="InterPro" id="IPR036291">
    <property type="entry name" value="NAD(P)-bd_dom_sf"/>
</dbReference>
<name>A0AB74UIE4_9GAMM</name>
<sequence>MNDTGLDYLILGANGQVGRELARSMQLFGRGLVLGRQECDLAEPGAVAATVSLHAPGVVINATAYTAVDRAESEPALARRINTEAVAELAAVCAERDIPLVHYSTDYVFAGEGDKAYRPDDATAPASVYGQTKREGEQAISESGAKALVLRTSWVYAAHGHNFVKTMLRLANERDQLRIIADQIGAPTWAATIADVTALALHGWRREGWSEQMAGIYHLTASGATSWHGFAEAIFDEAIAHGLLDPARRPTIEAIASCDYSQPAPRPHNSRLDTASLSATFDVVLPPWREALSRCIRALAG</sequence>
<dbReference type="CDD" id="cd05254">
    <property type="entry name" value="dTDP_HR_like_SDR_e"/>
    <property type="match status" value="1"/>
</dbReference>
<dbReference type="Pfam" id="PF04321">
    <property type="entry name" value="RmlD_sub_bind"/>
    <property type="match status" value="1"/>
</dbReference>
<evidence type="ECO:0000259" key="7">
    <source>
        <dbReference type="Pfam" id="PF04321"/>
    </source>
</evidence>
<comment type="similarity">
    <text evidence="2 6">Belongs to the dTDP-4-dehydrorhamnose reductase family.</text>
</comment>
<dbReference type="Gene3D" id="3.40.50.720">
    <property type="entry name" value="NAD(P)-binding Rossmann-like Domain"/>
    <property type="match status" value="1"/>
</dbReference>
<dbReference type="PANTHER" id="PTHR10491">
    <property type="entry name" value="DTDP-4-DEHYDRORHAMNOSE REDUCTASE"/>
    <property type="match status" value="1"/>
</dbReference>
<feature type="domain" description="RmlD-like substrate binding" evidence="7">
    <location>
        <begin position="9"/>
        <end position="299"/>
    </location>
</feature>
<dbReference type="GO" id="GO:0019305">
    <property type="term" value="P:dTDP-rhamnose biosynthetic process"/>
    <property type="evidence" value="ECO:0007669"/>
    <property type="project" value="TreeGrafter"/>
</dbReference>
<dbReference type="GO" id="GO:0005829">
    <property type="term" value="C:cytosol"/>
    <property type="evidence" value="ECO:0007669"/>
    <property type="project" value="TreeGrafter"/>
</dbReference>
<evidence type="ECO:0000256" key="1">
    <source>
        <dbReference type="ARBA" id="ARBA00004781"/>
    </source>
</evidence>
<evidence type="ECO:0000256" key="5">
    <source>
        <dbReference type="ARBA" id="ARBA00048200"/>
    </source>
</evidence>
<dbReference type="SUPFAM" id="SSF51735">
    <property type="entry name" value="NAD(P)-binding Rossmann-fold domains"/>
    <property type="match status" value="1"/>
</dbReference>
<comment type="pathway">
    <text evidence="1 6">Carbohydrate biosynthesis; dTDP-L-rhamnose biosynthesis.</text>
</comment>
<dbReference type="PANTHER" id="PTHR10491:SF4">
    <property type="entry name" value="METHIONINE ADENOSYLTRANSFERASE 2 SUBUNIT BETA"/>
    <property type="match status" value="1"/>
</dbReference>
<accession>A0AB74UIE4</accession>
<keyword evidence="6 8" id="KW-0560">Oxidoreductase</keyword>
<dbReference type="EC" id="1.1.1.133" evidence="3 6"/>